<evidence type="ECO:0000313" key="3">
    <source>
        <dbReference type="Proteomes" id="UP001311799"/>
    </source>
</evidence>
<comment type="caution">
    <text evidence="2">The sequence shown here is derived from an EMBL/GenBank/DDBJ whole genome shotgun (WGS) entry which is preliminary data.</text>
</comment>
<organism evidence="2 3">
    <name type="scientific">Cryptosporidium xiaoi</name>
    <dbReference type="NCBI Taxonomy" id="659607"/>
    <lineage>
        <taxon>Eukaryota</taxon>
        <taxon>Sar</taxon>
        <taxon>Alveolata</taxon>
        <taxon>Apicomplexa</taxon>
        <taxon>Conoidasida</taxon>
        <taxon>Coccidia</taxon>
        <taxon>Eucoccidiorida</taxon>
        <taxon>Eimeriorina</taxon>
        <taxon>Cryptosporidiidae</taxon>
        <taxon>Cryptosporidium</taxon>
    </lineage>
</organism>
<feature type="signal peptide" evidence="1">
    <location>
        <begin position="1"/>
        <end position="26"/>
    </location>
</feature>
<evidence type="ECO:0000313" key="2">
    <source>
        <dbReference type="EMBL" id="KAK6589966.1"/>
    </source>
</evidence>
<sequence>MTHFFEITPFLLILFIFVSLRPLLEAKFNTTKLHEVTEKNGLEIRTFIESKVLSANISDLPPHLIPPYDYCNALSKSIKSRYQWRDVSRTWQKRLKDYGFWICHRDCGGGGDCLYKSIISSMRLSNITVSILRSKIADEFIGTNSEILRGIDENEELVRVEVDSKGTLTNDFYLDYVPSNKIFQRGNYTFKPEKDSLLIKTWNDTFFLEQMNVLVSLELSGEWQDSWSPVEIMSNNHSKGVDISTNVKKALMVHYYLSKEGNTHWGNQWDVNFIEKIFNVKVVIFWKNRGIIYPTLGSQETYKRVVLIYYDDSIGHFQVVGIKKFNSNGLDLMSVFSLNDLPSSLREIYLKDTHKSLL</sequence>
<proteinExistence type="predicted"/>
<protein>
    <submittedName>
        <fullName evidence="2">Uncharacterized protein</fullName>
    </submittedName>
</protein>
<evidence type="ECO:0000256" key="1">
    <source>
        <dbReference type="SAM" id="SignalP"/>
    </source>
</evidence>
<dbReference type="EMBL" id="JAWDEY010000010">
    <property type="protein sequence ID" value="KAK6589966.1"/>
    <property type="molecule type" value="Genomic_DNA"/>
</dbReference>
<accession>A0AAV9Y411</accession>
<reference evidence="2 3" key="1">
    <citation type="submission" date="2023-10" db="EMBL/GenBank/DDBJ databases">
        <title>Comparative genomics analysis reveals potential genetic determinants of host preference in Cryptosporidium xiaoi.</title>
        <authorList>
            <person name="Xiao L."/>
            <person name="Li J."/>
        </authorList>
    </citation>
    <scope>NUCLEOTIDE SEQUENCE [LARGE SCALE GENOMIC DNA]</scope>
    <source>
        <strain evidence="2 3">52996</strain>
    </source>
</reference>
<name>A0AAV9Y411_9CRYT</name>
<keyword evidence="3" id="KW-1185">Reference proteome</keyword>
<dbReference type="AlphaFoldDB" id="A0AAV9Y411"/>
<dbReference type="Proteomes" id="UP001311799">
    <property type="component" value="Unassembled WGS sequence"/>
</dbReference>
<gene>
    <name evidence="2" type="ORF">RS030_192786</name>
</gene>
<feature type="chain" id="PRO_5043339815" evidence="1">
    <location>
        <begin position="27"/>
        <end position="358"/>
    </location>
</feature>
<keyword evidence="1" id="KW-0732">Signal</keyword>